<evidence type="ECO:0000313" key="3">
    <source>
        <dbReference type="Proteomes" id="UP000285575"/>
    </source>
</evidence>
<dbReference type="InterPro" id="IPR044922">
    <property type="entry name" value="DUF2063_N_sf"/>
</dbReference>
<dbReference type="OrthoDB" id="4146344at2"/>
<evidence type="ECO:0000259" key="1">
    <source>
        <dbReference type="Pfam" id="PF09836"/>
    </source>
</evidence>
<dbReference type="InterPro" id="IPR018640">
    <property type="entry name" value="DUF2063"/>
</dbReference>
<sequence>MDAHAKEALRQQMLLRTLLGDARPGVVAGWLRTVPGGPDVNRGLAAYRAHASALAERALAAAFPTVQQLLGEESFALMARDFWRRQPPEGGDLACWGEGLAGFIVQAPTLADEPYLPDMARLEWALHRLQTAPDAPPPDPQGTPPGLGLLATDEPAALRLCLPPGSTLQASRWPVFSLWQAHRAADRDAAFALVRQALAEGRGEQGLLTRQGWAPRLQRLPPAEAAFVGAVLAGQTLATALQAAGEGFDFEAWLIAALQQRLLVAVMALPAAALCPPC</sequence>
<protein>
    <submittedName>
        <fullName evidence="2">DUF2063 domain-containing protein</fullName>
    </submittedName>
</protein>
<dbReference type="RefSeq" id="WP_128229985.1">
    <property type="nucleotide sequence ID" value="NZ_SACR01000005.1"/>
</dbReference>
<feature type="domain" description="Putative DNA-binding" evidence="1">
    <location>
        <begin position="11"/>
        <end position="104"/>
    </location>
</feature>
<proteinExistence type="predicted"/>
<comment type="caution">
    <text evidence="2">The sequence shown here is derived from an EMBL/GenBank/DDBJ whole genome shotgun (WGS) entry which is preliminary data.</text>
</comment>
<dbReference type="Gene3D" id="1.10.150.690">
    <property type="entry name" value="DUF2063"/>
    <property type="match status" value="1"/>
</dbReference>
<dbReference type="Proteomes" id="UP000285575">
    <property type="component" value="Unassembled WGS sequence"/>
</dbReference>
<dbReference type="AlphaFoldDB" id="A0A437RCC9"/>
<evidence type="ECO:0000313" key="2">
    <source>
        <dbReference type="EMBL" id="RVU44440.1"/>
    </source>
</evidence>
<gene>
    <name evidence="2" type="ORF">EOE66_17385</name>
</gene>
<accession>A0A437RCC9</accession>
<organism evidence="2 3">
    <name type="scientific">Rubrivivax rivuli</name>
    <dbReference type="NCBI Taxonomy" id="1862385"/>
    <lineage>
        <taxon>Bacteria</taxon>
        <taxon>Pseudomonadati</taxon>
        <taxon>Pseudomonadota</taxon>
        <taxon>Betaproteobacteria</taxon>
        <taxon>Burkholderiales</taxon>
        <taxon>Sphaerotilaceae</taxon>
        <taxon>Rubrivivax</taxon>
    </lineage>
</organism>
<keyword evidence="3" id="KW-1185">Reference proteome</keyword>
<name>A0A437RCC9_9BURK</name>
<reference evidence="2 3" key="1">
    <citation type="submission" date="2019-01" db="EMBL/GenBank/DDBJ databases">
        <authorList>
            <person name="Chen W.-M."/>
        </authorList>
    </citation>
    <scope>NUCLEOTIDE SEQUENCE [LARGE SCALE GENOMIC DNA]</scope>
    <source>
        <strain evidence="2 3">KYPY4</strain>
    </source>
</reference>
<dbReference type="Pfam" id="PF09836">
    <property type="entry name" value="DUF2063"/>
    <property type="match status" value="1"/>
</dbReference>
<dbReference type="EMBL" id="SACR01000005">
    <property type="protein sequence ID" value="RVU44440.1"/>
    <property type="molecule type" value="Genomic_DNA"/>
</dbReference>